<dbReference type="EMBL" id="LGIY01000005">
    <property type="protein sequence ID" value="POE43514.1"/>
    <property type="molecule type" value="Genomic_DNA"/>
</dbReference>
<dbReference type="Gene3D" id="1.10.443.10">
    <property type="entry name" value="Intergrase catalytic core"/>
    <property type="match status" value="1"/>
</dbReference>
<dbReference type="InterPro" id="IPR002104">
    <property type="entry name" value="Integrase_catalytic"/>
</dbReference>
<comment type="similarity">
    <text evidence="1">Belongs to the 'phage' integrase family.</text>
</comment>
<dbReference type="InterPro" id="IPR013762">
    <property type="entry name" value="Integrase-like_cat_sf"/>
</dbReference>
<dbReference type="Proteomes" id="UP000237433">
    <property type="component" value="Unassembled WGS sequence"/>
</dbReference>
<reference evidence="5 6" key="1">
    <citation type="journal article" date="2015" name="J. Am. Soc. Brew. Chem.">
        <title>Dissolved carbon dioxide selects for lactic acid bacteria able to grow in and spoil packaged beer.</title>
        <authorList>
            <person name="Bergsveinson J."/>
            <person name="Redekop A."/>
            <person name="Zoerb S."/>
            <person name="Ziola B."/>
        </authorList>
    </citation>
    <scope>NUCLEOTIDE SEQUENCE [LARGE SCALE GENOMIC DNA]</scope>
    <source>
        <strain evidence="5 6">CCC B1205</strain>
    </source>
</reference>
<protein>
    <submittedName>
        <fullName evidence="5">Integrase</fullName>
    </submittedName>
</protein>
<dbReference type="CDD" id="cd01189">
    <property type="entry name" value="INT_ICEBs1_C_like"/>
    <property type="match status" value="1"/>
</dbReference>
<evidence type="ECO:0000259" key="4">
    <source>
        <dbReference type="PROSITE" id="PS51898"/>
    </source>
</evidence>
<organism evidence="5 6">
    <name type="scientific">Lacticaseibacillus paracasei</name>
    <name type="common">Lactobacillus paracasei</name>
    <dbReference type="NCBI Taxonomy" id="1597"/>
    <lineage>
        <taxon>Bacteria</taxon>
        <taxon>Bacillati</taxon>
        <taxon>Bacillota</taxon>
        <taxon>Bacilli</taxon>
        <taxon>Lactobacillales</taxon>
        <taxon>Lactobacillaceae</taxon>
        <taxon>Lacticaseibacillus</taxon>
    </lineage>
</organism>
<sequence length="437" mass="50025">MELLRMSKTKYPGVFIDAKGNFYYETELGTDKMSGKRVRKKGRKDSQGMPFSTAFAANKELTRVKREYHEAHGFTNFRMTYRQFMKDSYIPAYKTDVEESTFAVRNRSFDICIARFGDLLLRDIDITDVQNFRTWLLTDEKDGGAGYSQGYAGLVFGCFRKSLDHAVQMQYLSSNVSKRVKAIPKAKSSVPFWTKAEFEQVIAQICIDDIYGHLNFVMLWLYFLTGVRVNEGTALWWRDVDLAKKQLHVDHMLVMKNRHDWERHNYTKTDSGKRILTLDDDTVAILRRWREVQKSFGLGGVDDFIMTYDGLPMTKSTISRIIHRYAKLAQVHPVEGKGLRHSHASYLINEFNVSVLVLSKRLGHSSPEITLKHYSHLWGGLDADIAEQIAGNITIKTAGQNQVRFVGNQAVKYDQLSPAKLPAKTAVEAYKVSSDAR</sequence>
<evidence type="ECO:0000313" key="6">
    <source>
        <dbReference type="Proteomes" id="UP000237433"/>
    </source>
</evidence>
<dbReference type="Gene3D" id="1.10.150.130">
    <property type="match status" value="1"/>
</dbReference>
<dbReference type="InterPro" id="IPR050090">
    <property type="entry name" value="Tyrosine_recombinase_XerCD"/>
</dbReference>
<evidence type="ECO:0000256" key="2">
    <source>
        <dbReference type="ARBA" id="ARBA00023125"/>
    </source>
</evidence>
<dbReference type="InterPro" id="IPR011010">
    <property type="entry name" value="DNA_brk_join_enz"/>
</dbReference>
<dbReference type="PROSITE" id="PS51898">
    <property type="entry name" value="TYR_RECOMBINASE"/>
    <property type="match status" value="1"/>
</dbReference>
<name>A0ABD6W1U3_LACPA</name>
<evidence type="ECO:0000256" key="3">
    <source>
        <dbReference type="ARBA" id="ARBA00023172"/>
    </source>
</evidence>
<keyword evidence="2" id="KW-0238">DNA-binding</keyword>
<dbReference type="PANTHER" id="PTHR30349">
    <property type="entry name" value="PHAGE INTEGRASE-RELATED"/>
    <property type="match status" value="1"/>
</dbReference>
<keyword evidence="3" id="KW-0233">DNA recombination</keyword>
<proteinExistence type="inferred from homology"/>
<dbReference type="SUPFAM" id="SSF56349">
    <property type="entry name" value="DNA breaking-rejoining enzymes"/>
    <property type="match status" value="1"/>
</dbReference>
<dbReference type="PANTHER" id="PTHR30349:SF64">
    <property type="entry name" value="PROPHAGE INTEGRASE INTD-RELATED"/>
    <property type="match status" value="1"/>
</dbReference>
<gene>
    <name evidence="5" type="ORF">ACX51_04625</name>
</gene>
<evidence type="ECO:0000313" key="5">
    <source>
        <dbReference type="EMBL" id="POE43514.1"/>
    </source>
</evidence>
<feature type="domain" description="Tyr recombinase" evidence="4">
    <location>
        <begin position="188"/>
        <end position="390"/>
    </location>
</feature>
<dbReference type="InterPro" id="IPR010998">
    <property type="entry name" value="Integrase_recombinase_N"/>
</dbReference>
<dbReference type="AlphaFoldDB" id="A0ABD6W1U3"/>
<dbReference type="GO" id="GO:0003677">
    <property type="term" value="F:DNA binding"/>
    <property type="evidence" value="ECO:0007669"/>
    <property type="project" value="UniProtKB-KW"/>
</dbReference>
<dbReference type="GO" id="GO:0006310">
    <property type="term" value="P:DNA recombination"/>
    <property type="evidence" value="ECO:0007669"/>
    <property type="project" value="UniProtKB-KW"/>
</dbReference>
<accession>A0ABD6W1U3</accession>
<dbReference type="Pfam" id="PF00589">
    <property type="entry name" value="Phage_integrase"/>
    <property type="match status" value="1"/>
</dbReference>
<comment type="caution">
    <text evidence="5">The sequence shown here is derived from an EMBL/GenBank/DDBJ whole genome shotgun (WGS) entry which is preliminary data.</text>
</comment>
<evidence type="ECO:0000256" key="1">
    <source>
        <dbReference type="ARBA" id="ARBA00008857"/>
    </source>
</evidence>